<dbReference type="PANTHER" id="PTHR32332">
    <property type="entry name" value="2-NITROPROPANE DIOXYGENASE"/>
    <property type="match status" value="1"/>
</dbReference>
<dbReference type="InterPro" id="IPR013785">
    <property type="entry name" value="Aldolase_TIM"/>
</dbReference>
<comment type="caution">
    <text evidence="4">The sequence shown here is derived from an EMBL/GenBank/DDBJ whole genome shotgun (WGS) entry which is preliminary data.</text>
</comment>
<dbReference type="OMA" id="DNPKPLG"/>
<name>A0A2N6N899_BEABA</name>
<evidence type="ECO:0000256" key="2">
    <source>
        <dbReference type="ARBA" id="ARBA00022643"/>
    </source>
</evidence>
<protein>
    <submittedName>
        <fullName evidence="4">Putative nitronate monooxygenase</fullName>
    </submittedName>
</protein>
<dbReference type="SUPFAM" id="SSF51412">
    <property type="entry name" value="Inosine monophosphate dehydrogenase (IMPDH)"/>
    <property type="match status" value="1"/>
</dbReference>
<sequence length="348" mass="37117">MLRTAATNLLEIKHPVILAGMDAVASPKLAAAVTNAGGLGVFGGVNYTPEAMREALAELKSNLHDKSAPFGVDLLIPQIGGSARKTNHDYSHGNLDELITIIIESGAKLFVSAVGLPPKRIVDRLHDAGILYMNMIGHPRHAQKAIDNGADLLCAQGGEGGGHTGDIATVILVPAVAKLIKGQKSAFTGREVVLVAAGGLFNGQSLAAVLMLGASAAWVGTRFILAAESGASKHHQETLKRSTFGDVIRTTAYTGRPCNVHASTYIRRWEEERRQEMLDLQAKGIIAVQHDLDTKPDDDEVLDNAHFMAMGRVAGLVDEVQPARRIVEDMVAEACTVLSKGQRMMEKL</sequence>
<gene>
    <name evidence="4" type="ORF">BM221_010707</name>
</gene>
<evidence type="ECO:0000256" key="3">
    <source>
        <dbReference type="ARBA" id="ARBA00023002"/>
    </source>
</evidence>
<accession>A0A2N6N899</accession>
<dbReference type="EMBL" id="MRVG01000021">
    <property type="protein sequence ID" value="PMB63486.1"/>
    <property type="molecule type" value="Genomic_DNA"/>
</dbReference>
<evidence type="ECO:0000256" key="1">
    <source>
        <dbReference type="ARBA" id="ARBA00022630"/>
    </source>
</evidence>
<dbReference type="Pfam" id="PF03060">
    <property type="entry name" value="NMO"/>
    <property type="match status" value="1"/>
</dbReference>
<keyword evidence="1" id="KW-0285">Flavoprotein</keyword>
<organism evidence="4 5">
    <name type="scientific">Beauveria bassiana</name>
    <name type="common">White muscardine disease fungus</name>
    <name type="synonym">Tritirachium shiotae</name>
    <dbReference type="NCBI Taxonomy" id="176275"/>
    <lineage>
        <taxon>Eukaryota</taxon>
        <taxon>Fungi</taxon>
        <taxon>Dikarya</taxon>
        <taxon>Ascomycota</taxon>
        <taxon>Pezizomycotina</taxon>
        <taxon>Sordariomycetes</taxon>
        <taxon>Hypocreomycetidae</taxon>
        <taxon>Hypocreales</taxon>
        <taxon>Cordycipitaceae</taxon>
        <taxon>Beauveria</taxon>
    </lineage>
</organism>
<proteinExistence type="predicted"/>
<reference evidence="4 5" key="1">
    <citation type="journal article" date="2016" name="Appl. Microbiol. Biotechnol.">
        <title>Characterization of T-DNA insertion mutants with decreased virulence in the entomopathogenic fungus Beauveria bassiana JEF-007.</title>
        <authorList>
            <person name="Kim S."/>
            <person name="Lee S.J."/>
            <person name="Nai Y.S."/>
            <person name="Yu J.S."/>
            <person name="Lee M.R."/>
            <person name="Yang Y.T."/>
            <person name="Kim J.S."/>
        </authorList>
    </citation>
    <scope>NUCLEOTIDE SEQUENCE [LARGE SCALE GENOMIC DNA]</scope>
    <source>
        <strain evidence="4 5">JEF-007</strain>
    </source>
</reference>
<dbReference type="PANTHER" id="PTHR32332:SF31">
    <property type="entry name" value="2-NITROPROPANE DIOXYGENASE FAMILY, PUTATIVE (AFU_ORTHOLOGUE AFUA_2G09850)-RELATED"/>
    <property type="match status" value="1"/>
</dbReference>
<keyword evidence="3" id="KW-0560">Oxidoreductase</keyword>
<dbReference type="AlphaFoldDB" id="A0A2N6N899"/>
<evidence type="ECO:0000313" key="4">
    <source>
        <dbReference type="EMBL" id="PMB63486.1"/>
    </source>
</evidence>
<dbReference type="GO" id="GO:0018580">
    <property type="term" value="F:nitronate monooxygenase activity"/>
    <property type="evidence" value="ECO:0007669"/>
    <property type="project" value="InterPro"/>
</dbReference>
<keyword evidence="2" id="KW-0288">FMN</keyword>
<dbReference type="Gene3D" id="3.20.20.70">
    <property type="entry name" value="Aldolase class I"/>
    <property type="match status" value="1"/>
</dbReference>
<keyword evidence="4" id="KW-0503">Monooxygenase</keyword>
<evidence type="ECO:0000313" key="5">
    <source>
        <dbReference type="Proteomes" id="UP000235728"/>
    </source>
</evidence>
<dbReference type="CDD" id="cd04730">
    <property type="entry name" value="NPD_like"/>
    <property type="match status" value="1"/>
</dbReference>
<dbReference type="Proteomes" id="UP000235728">
    <property type="component" value="Unassembled WGS sequence"/>
</dbReference>
<dbReference type="InterPro" id="IPR004136">
    <property type="entry name" value="NMO"/>
</dbReference>